<comment type="similarity">
    <text evidence="1">Belongs to the helicase family. RecQ subfamily.</text>
</comment>
<dbReference type="GO" id="GO:0009378">
    <property type="term" value="F:four-way junction helicase activity"/>
    <property type="evidence" value="ECO:0007669"/>
    <property type="project" value="TreeGrafter"/>
</dbReference>
<dbReference type="GO" id="GO:0043138">
    <property type="term" value="F:3'-5' DNA helicase activity"/>
    <property type="evidence" value="ECO:0007669"/>
    <property type="project" value="UniProtKB-EC"/>
</dbReference>
<sequence>MFSVVASVLGETLENFLCLRFWCSFRMGIDRKDVRIVCHYNVPKSMESFYQESGRAGRDQLPSRSVLYYGVDDRRKMEFILSKAESKRLQSSGMPDGHTKKSLVDFRMMVEYCEEANCRRKKILESFGEEVSANLCGKSCDTCKHPNIVTKCLEELTSSCAFRSRGGTPRIYINSPSNRIAEHQFSEFWDRDDGENRSEDDISDADDDNDVVKTLTRSNLPSKTTLNDKIEVLQQAEERYYQDKNHEKQKNKLDRNAISETLRGSSKQKLSTALEQSQQRLGNLEIDLETSAALLENECFKKFGKSGKSFYLSKMASTMRWLSTANVKELTSRLSATDPASPSPEQTGISCSASPLVDQVADEITNEKVYCSVESKTPTMLESNLPDTKLPPIPSFSEFMKSIKSEGRQSSPFQNLSPSSTQKNRDKRARHQ</sequence>
<accession>A0AAD8I4D2</accession>
<dbReference type="EMBL" id="JAUIZM010000006">
    <property type="protein sequence ID" value="KAK1377847.1"/>
    <property type="molecule type" value="Genomic_DNA"/>
</dbReference>
<protein>
    <recommendedName>
        <fullName evidence="3">DNA 3'-5' helicase</fullName>
        <ecNumber evidence="3">5.6.2.4</ecNumber>
    </recommendedName>
</protein>
<dbReference type="GO" id="GO:0000724">
    <property type="term" value="P:double-strand break repair via homologous recombination"/>
    <property type="evidence" value="ECO:0007669"/>
    <property type="project" value="TreeGrafter"/>
</dbReference>
<evidence type="ECO:0000256" key="1">
    <source>
        <dbReference type="ARBA" id="ARBA00005446"/>
    </source>
</evidence>
<evidence type="ECO:0000259" key="5">
    <source>
        <dbReference type="PROSITE" id="PS51194"/>
    </source>
</evidence>
<dbReference type="GO" id="GO:0005737">
    <property type="term" value="C:cytoplasm"/>
    <property type="evidence" value="ECO:0007669"/>
    <property type="project" value="TreeGrafter"/>
</dbReference>
<dbReference type="Gene3D" id="3.40.50.300">
    <property type="entry name" value="P-loop containing nucleotide triphosphate hydrolases"/>
    <property type="match status" value="1"/>
</dbReference>
<organism evidence="6 7">
    <name type="scientific">Heracleum sosnowskyi</name>
    <dbReference type="NCBI Taxonomy" id="360622"/>
    <lineage>
        <taxon>Eukaryota</taxon>
        <taxon>Viridiplantae</taxon>
        <taxon>Streptophyta</taxon>
        <taxon>Embryophyta</taxon>
        <taxon>Tracheophyta</taxon>
        <taxon>Spermatophyta</taxon>
        <taxon>Magnoliopsida</taxon>
        <taxon>eudicotyledons</taxon>
        <taxon>Gunneridae</taxon>
        <taxon>Pentapetalae</taxon>
        <taxon>asterids</taxon>
        <taxon>campanulids</taxon>
        <taxon>Apiales</taxon>
        <taxon>Apiaceae</taxon>
        <taxon>Apioideae</taxon>
        <taxon>apioid superclade</taxon>
        <taxon>Tordylieae</taxon>
        <taxon>Tordyliinae</taxon>
        <taxon>Heracleum</taxon>
    </lineage>
</organism>
<keyword evidence="6" id="KW-0378">Hydrolase</keyword>
<evidence type="ECO:0000256" key="4">
    <source>
        <dbReference type="SAM" id="MobiDB-lite"/>
    </source>
</evidence>
<keyword evidence="6" id="KW-0067">ATP-binding</keyword>
<dbReference type="AlphaFoldDB" id="A0AAD8I4D2"/>
<dbReference type="Proteomes" id="UP001237642">
    <property type="component" value="Unassembled WGS sequence"/>
</dbReference>
<reference evidence="6" key="2">
    <citation type="submission" date="2023-05" db="EMBL/GenBank/DDBJ databases">
        <authorList>
            <person name="Schelkunov M.I."/>
        </authorList>
    </citation>
    <scope>NUCLEOTIDE SEQUENCE</scope>
    <source>
        <strain evidence="6">Hsosn_3</strain>
        <tissue evidence="6">Leaf</tissue>
    </source>
</reference>
<dbReference type="GO" id="GO:0005694">
    <property type="term" value="C:chromosome"/>
    <property type="evidence" value="ECO:0007669"/>
    <property type="project" value="TreeGrafter"/>
</dbReference>
<dbReference type="EC" id="5.6.2.4" evidence="3"/>
<proteinExistence type="inferred from homology"/>
<gene>
    <name evidence="6" type="ORF">POM88_024591</name>
</gene>
<feature type="region of interest" description="Disordered" evidence="4">
    <location>
        <begin position="380"/>
        <end position="432"/>
    </location>
</feature>
<keyword evidence="7" id="KW-1185">Reference proteome</keyword>
<name>A0AAD8I4D2_9APIA</name>
<keyword evidence="6" id="KW-0547">Nucleotide-binding</keyword>
<feature type="region of interest" description="Disordered" evidence="4">
    <location>
        <begin position="185"/>
        <end position="210"/>
    </location>
</feature>
<comment type="catalytic activity">
    <reaction evidence="2">
        <text>Couples ATP hydrolysis with the unwinding of duplex DNA by translocating in the 3'-5' direction.</text>
        <dbReference type="EC" id="5.6.2.4"/>
    </reaction>
</comment>
<dbReference type="PANTHER" id="PTHR13710:SF155">
    <property type="entry name" value="ATP-DEPENDENT DNA HELICASE Q-LIKE 3"/>
    <property type="match status" value="1"/>
</dbReference>
<feature type="domain" description="Helicase C-terminal" evidence="5">
    <location>
        <begin position="1"/>
        <end position="102"/>
    </location>
</feature>
<keyword evidence="6" id="KW-0347">Helicase</keyword>
<dbReference type="InterPro" id="IPR032284">
    <property type="entry name" value="RecQ_Zn-bd"/>
</dbReference>
<dbReference type="InterPro" id="IPR001650">
    <property type="entry name" value="Helicase_C-like"/>
</dbReference>
<dbReference type="SUPFAM" id="SSF52540">
    <property type="entry name" value="P-loop containing nucleoside triphosphate hydrolases"/>
    <property type="match status" value="1"/>
</dbReference>
<evidence type="ECO:0000313" key="7">
    <source>
        <dbReference type="Proteomes" id="UP001237642"/>
    </source>
</evidence>
<feature type="compositionally biased region" description="Polar residues" evidence="4">
    <location>
        <begin position="408"/>
        <end position="422"/>
    </location>
</feature>
<comment type="caution">
    <text evidence="6">The sequence shown here is derived from an EMBL/GenBank/DDBJ whole genome shotgun (WGS) entry which is preliminary data.</text>
</comment>
<dbReference type="Pfam" id="PF00271">
    <property type="entry name" value="Helicase_C"/>
    <property type="match status" value="1"/>
</dbReference>
<reference evidence="6" key="1">
    <citation type="submission" date="2023-02" db="EMBL/GenBank/DDBJ databases">
        <title>Genome of toxic invasive species Heracleum sosnowskyi carries increased number of genes despite the absence of recent whole-genome duplications.</title>
        <authorList>
            <person name="Schelkunov M."/>
            <person name="Shtratnikova V."/>
            <person name="Makarenko M."/>
            <person name="Klepikova A."/>
            <person name="Omelchenko D."/>
            <person name="Novikova G."/>
            <person name="Obukhova E."/>
            <person name="Bogdanov V."/>
            <person name="Penin A."/>
            <person name="Logacheva M."/>
        </authorList>
    </citation>
    <scope>NUCLEOTIDE SEQUENCE</scope>
    <source>
        <strain evidence="6">Hsosn_3</strain>
        <tissue evidence="6">Leaf</tissue>
    </source>
</reference>
<feature type="compositionally biased region" description="Basic and acidic residues" evidence="4">
    <location>
        <begin position="185"/>
        <end position="200"/>
    </location>
</feature>
<dbReference type="InterPro" id="IPR027417">
    <property type="entry name" value="P-loop_NTPase"/>
</dbReference>
<dbReference type="PANTHER" id="PTHR13710">
    <property type="entry name" value="DNA HELICASE RECQ FAMILY MEMBER"/>
    <property type="match status" value="1"/>
</dbReference>
<dbReference type="Pfam" id="PF16124">
    <property type="entry name" value="RecQ_Zn_bind"/>
    <property type="match status" value="1"/>
</dbReference>
<evidence type="ECO:0000256" key="2">
    <source>
        <dbReference type="ARBA" id="ARBA00034617"/>
    </source>
</evidence>
<evidence type="ECO:0000313" key="6">
    <source>
        <dbReference type="EMBL" id="KAK1377847.1"/>
    </source>
</evidence>
<dbReference type="PROSITE" id="PS51194">
    <property type="entry name" value="HELICASE_CTER"/>
    <property type="match status" value="1"/>
</dbReference>
<evidence type="ECO:0000256" key="3">
    <source>
        <dbReference type="ARBA" id="ARBA00034808"/>
    </source>
</evidence>